<evidence type="ECO:0000313" key="2">
    <source>
        <dbReference type="Proteomes" id="UP000289738"/>
    </source>
</evidence>
<dbReference type="Pfam" id="PF05056">
    <property type="entry name" value="DUF674"/>
    <property type="match status" value="1"/>
</dbReference>
<dbReference type="EMBL" id="SDMP01000009">
    <property type="protein sequence ID" value="RYR36859.1"/>
    <property type="molecule type" value="Genomic_DNA"/>
</dbReference>
<evidence type="ECO:0000313" key="1">
    <source>
        <dbReference type="EMBL" id="RYR36859.1"/>
    </source>
</evidence>
<dbReference type="Proteomes" id="UP000289738">
    <property type="component" value="Chromosome A09"/>
</dbReference>
<keyword evidence="2" id="KW-1185">Reference proteome</keyword>
<dbReference type="InterPro" id="IPR007750">
    <property type="entry name" value="DUF674"/>
</dbReference>
<gene>
    <name evidence="1" type="ORF">Ahy_A09g041814</name>
</gene>
<organism evidence="1 2">
    <name type="scientific">Arachis hypogaea</name>
    <name type="common">Peanut</name>
    <dbReference type="NCBI Taxonomy" id="3818"/>
    <lineage>
        <taxon>Eukaryota</taxon>
        <taxon>Viridiplantae</taxon>
        <taxon>Streptophyta</taxon>
        <taxon>Embryophyta</taxon>
        <taxon>Tracheophyta</taxon>
        <taxon>Spermatophyta</taxon>
        <taxon>Magnoliopsida</taxon>
        <taxon>eudicotyledons</taxon>
        <taxon>Gunneridae</taxon>
        <taxon>Pentapetalae</taxon>
        <taxon>rosids</taxon>
        <taxon>fabids</taxon>
        <taxon>Fabales</taxon>
        <taxon>Fabaceae</taxon>
        <taxon>Papilionoideae</taxon>
        <taxon>50 kb inversion clade</taxon>
        <taxon>dalbergioids sensu lato</taxon>
        <taxon>Dalbergieae</taxon>
        <taxon>Pterocarpus clade</taxon>
        <taxon>Arachis</taxon>
    </lineage>
</organism>
<proteinExistence type="predicted"/>
<sequence>MLCSLTTKASKEVVDFLFTFLQLPLAIVVKLLTKEDAVGCLGNLYSSVLNLNHIYMQPNLSKHLLLRPTVPGPTSPPISGKAVTLYQTNAVVQLGMKEGLKILKTSMEESDMVLTRVFLD</sequence>
<accession>A0A445BDY4</accession>
<comment type="caution">
    <text evidence="1">The sequence shown here is derived from an EMBL/GenBank/DDBJ whole genome shotgun (WGS) entry which is preliminary data.</text>
</comment>
<protein>
    <submittedName>
        <fullName evidence="1">Uncharacterized protein</fullName>
    </submittedName>
</protein>
<name>A0A445BDY4_ARAHY</name>
<dbReference type="AlphaFoldDB" id="A0A445BDY4"/>
<dbReference type="PANTHER" id="PTHR33103:SF19">
    <property type="entry name" value="OS09G0544700 PROTEIN"/>
    <property type="match status" value="1"/>
</dbReference>
<reference evidence="1 2" key="1">
    <citation type="submission" date="2019-01" db="EMBL/GenBank/DDBJ databases">
        <title>Sequencing of cultivated peanut Arachis hypogaea provides insights into genome evolution and oil improvement.</title>
        <authorList>
            <person name="Chen X."/>
        </authorList>
    </citation>
    <scope>NUCLEOTIDE SEQUENCE [LARGE SCALE GENOMIC DNA]</scope>
    <source>
        <strain evidence="2">cv. Fuhuasheng</strain>
        <tissue evidence="1">Leaves</tissue>
    </source>
</reference>
<dbReference type="PANTHER" id="PTHR33103">
    <property type="entry name" value="OS01G0153900 PROTEIN"/>
    <property type="match status" value="1"/>
</dbReference>